<dbReference type="EMBL" id="PZKC01000002">
    <property type="protein sequence ID" value="PTD97526.1"/>
    <property type="molecule type" value="Genomic_DNA"/>
</dbReference>
<dbReference type="CDD" id="cd07043">
    <property type="entry name" value="STAS_anti-anti-sigma_factors"/>
    <property type="match status" value="1"/>
</dbReference>
<dbReference type="Gene3D" id="3.30.750.24">
    <property type="entry name" value="STAS domain"/>
    <property type="match status" value="1"/>
</dbReference>
<organism evidence="2 3">
    <name type="scientific">Pseudothauera lacus</name>
    <dbReference type="NCBI Taxonomy" id="2136175"/>
    <lineage>
        <taxon>Bacteria</taxon>
        <taxon>Pseudomonadati</taxon>
        <taxon>Pseudomonadota</taxon>
        <taxon>Betaproteobacteria</taxon>
        <taxon>Rhodocyclales</taxon>
        <taxon>Zoogloeaceae</taxon>
        <taxon>Pseudothauera</taxon>
    </lineage>
</organism>
<keyword evidence="3" id="KW-1185">Reference proteome</keyword>
<dbReference type="Pfam" id="PF01740">
    <property type="entry name" value="STAS"/>
    <property type="match status" value="1"/>
</dbReference>
<proteinExistence type="predicted"/>
<dbReference type="PROSITE" id="PS50801">
    <property type="entry name" value="STAS"/>
    <property type="match status" value="1"/>
</dbReference>
<dbReference type="PANTHER" id="PTHR33495:SF2">
    <property type="entry name" value="ANTI-SIGMA FACTOR ANTAGONIST TM_1081-RELATED"/>
    <property type="match status" value="1"/>
</dbReference>
<feature type="domain" description="STAS" evidence="1">
    <location>
        <begin position="13"/>
        <end position="104"/>
    </location>
</feature>
<name>A0A2T4IIG8_9RHOO</name>
<evidence type="ECO:0000259" key="1">
    <source>
        <dbReference type="PROSITE" id="PS50801"/>
    </source>
</evidence>
<dbReference type="SUPFAM" id="SSF52091">
    <property type="entry name" value="SpoIIaa-like"/>
    <property type="match status" value="1"/>
</dbReference>
<dbReference type="InterPro" id="IPR036513">
    <property type="entry name" value="STAS_dom_sf"/>
</dbReference>
<sequence length="104" mass="11378">MGFELAVLSSGGDVVRLGLSGRLEVGDTLDFHKACQPVIKDLGGSALQLDLERLSYIDSSGIGALVVMHNRARDEGWRMSLCNCSGDIMKVLRLLNLHRLFHIV</sequence>
<reference evidence="2 3" key="1">
    <citation type="submission" date="2018-03" db="EMBL/GenBank/DDBJ databases">
        <authorList>
            <person name="Keele B.F."/>
        </authorList>
    </citation>
    <scope>NUCLEOTIDE SEQUENCE [LARGE SCALE GENOMIC DNA]</scope>
    <source>
        <strain evidence="2 3">D20</strain>
    </source>
</reference>
<protein>
    <recommendedName>
        <fullName evidence="1">STAS domain-containing protein</fullName>
    </recommendedName>
</protein>
<evidence type="ECO:0000313" key="2">
    <source>
        <dbReference type="EMBL" id="PTD97526.1"/>
    </source>
</evidence>
<dbReference type="OrthoDB" id="9808221at2"/>
<gene>
    <name evidence="2" type="ORF">C8261_02250</name>
</gene>
<reference evidence="2 3" key="2">
    <citation type="submission" date="2018-04" db="EMBL/GenBank/DDBJ databases">
        <title>Thauera lacus sp. nov., isolated from an saline lake in Inner Mongolia, China.</title>
        <authorList>
            <person name="Liang Q.-Y."/>
        </authorList>
    </citation>
    <scope>NUCLEOTIDE SEQUENCE [LARGE SCALE GENOMIC DNA]</scope>
    <source>
        <strain evidence="2 3">D20</strain>
    </source>
</reference>
<dbReference type="GO" id="GO:0043856">
    <property type="term" value="F:anti-sigma factor antagonist activity"/>
    <property type="evidence" value="ECO:0007669"/>
    <property type="project" value="TreeGrafter"/>
</dbReference>
<evidence type="ECO:0000313" key="3">
    <source>
        <dbReference type="Proteomes" id="UP000241193"/>
    </source>
</evidence>
<dbReference type="PANTHER" id="PTHR33495">
    <property type="entry name" value="ANTI-SIGMA FACTOR ANTAGONIST TM_1081-RELATED-RELATED"/>
    <property type="match status" value="1"/>
</dbReference>
<dbReference type="Proteomes" id="UP000241193">
    <property type="component" value="Unassembled WGS sequence"/>
</dbReference>
<dbReference type="AlphaFoldDB" id="A0A2T4IIG8"/>
<dbReference type="InterPro" id="IPR002645">
    <property type="entry name" value="STAS_dom"/>
</dbReference>
<accession>A0A2T4IIG8</accession>
<comment type="caution">
    <text evidence="2">The sequence shown here is derived from an EMBL/GenBank/DDBJ whole genome shotgun (WGS) entry which is preliminary data.</text>
</comment>